<dbReference type="Pfam" id="PF08379">
    <property type="entry name" value="Bact_transglu_N"/>
    <property type="match status" value="1"/>
</dbReference>
<evidence type="ECO:0000313" key="3">
    <source>
        <dbReference type="Proteomes" id="UP000247814"/>
    </source>
</evidence>
<dbReference type="PANTHER" id="PTHR33490">
    <property type="entry name" value="BLR5614 PROTEIN-RELATED"/>
    <property type="match status" value="1"/>
</dbReference>
<gene>
    <name evidence="2" type="ORF">CFR77_12930</name>
</gene>
<comment type="caution">
    <text evidence="2">The sequence shown here is derived from an EMBL/GenBank/DDBJ whole genome shotgun (WGS) entry which is preliminary data.</text>
</comment>
<dbReference type="Pfam" id="PF01841">
    <property type="entry name" value="Transglut_core"/>
    <property type="match status" value="1"/>
</dbReference>
<name>A0A318QJ68_9PROT</name>
<dbReference type="Gene3D" id="3.10.620.30">
    <property type="match status" value="1"/>
</dbReference>
<reference evidence="2 3" key="1">
    <citation type="submission" date="2017-07" db="EMBL/GenBank/DDBJ databases">
        <title>A draft genome sequence of Komagataeibacter sucrofermentans LMG 18788.</title>
        <authorList>
            <person name="Skraban J."/>
            <person name="Cleenwerck I."/>
            <person name="Vandamme P."/>
            <person name="Trcek J."/>
        </authorList>
    </citation>
    <scope>NUCLEOTIDE SEQUENCE [LARGE SCALE GENOMIC DNA]</scope>
    <source>
        <strain evidence="2 3">LMG 18788</strain>
    </source>
</reference>
<dbReference type="InterPro" id="IPR002931">
    <property type="entry name" value="Transglutaminase-like"/>
</dbReference>
<dbReference type="Proteomes" id="UP000247814">
    <property type="component" value="Unassembled WGS sequence"/>
</dbReference>
<dbReference type="EMBL" id="NKUA01000020">
    <property type="protein sequence ID" value="PYD77994.1"/>
    <property type="molecule type" value="Genomic_DNA"/>
</dbReference>
<dbReference type="RefSeq" id="WP_110569911.1">
    <property type="nucleotide sequence ID" value="NZ_CP137147.1"/>
</dbReference>
<keyword evidence="3" id="KW-1185">Reference proteome</keyword>
<organism evidence="2 3">
    <name type="scientific">Komagataeibacter sucrofermentans</name>
    <dbReference type="NCBI Taxonomy" id="1053551"/>
    <lineage>
        <taxon>Bacteria</taxon>
        <taxon>Pseudomonadati</taxon>
        <taxon>Pseudomonadota</taxon>
        <taxon>Alphaproteobacteria</taxon>
        <taxon>Acetobacterales</taxon>
        <taxon>Acetobacteraceae</taxon>
        <taxon>Komagataeibacter</taxon>
    </lineage>
</organism>
<dbReference type="SMART" id="SM00460">
    <property type="entry name" value="TGc"/>
    <property type="match status" value="1"/>
</dbReference>
<protein>
    <submittedName>
        <fullName evidence="2">Transglutaminase</fullName>
    </submittedName>
</protein>
<evidence type="ECO:0000313" key="2">
    <source>
        <dbReference type="EMBL" id="PYD77994.1"/>
    </source>
</evidence>
<dbReference type="InterPro" id="IPR013589">
    <property type="entry name" value="Bac_transglu_N"/>
</dbReference>
<sequence length="300" mass="32441">MNARAMLVHHTRYRYDRPVHLGPQTIRLHPLPGCATMIAHGLEISPAPSTQAWCHDPFGNRVARVTFDGRVTHFDITVALTTDQTPTTPRPLAVAPTARIWTARSVDDSPSLIAYRQSALTDATTPRLDALVADWRARLPCPTADLLMDLTRAIAAGITYRIRTEAGVWSPEETLRHGAGSCRDTAWLLIAILRRLGFAARFVSGYLFQPERCAPEQLGCELHAWAQVHVPGAGWVGLDTTSGLRAAQGHVPLAAAPRPQQAAPVSGLLDQCEATFEATMQTTVLPAPAACGPLRSSLSS</sequence>
<dbReference type="SUPFAM" id="SSF54001">
    <property type="entry name" value="Cysteine proteinases"/>
    <property type="match status" value="1"/>
</dbReference>
<evidence type="ECO:0000259" key="1">
    <source>
        <dbReference type="SMART" id="SM00460"/>
    </source>
</evidence>
<dbReference type="InterPro" id="IPR038765">
    <property type="entry name" value="Papain-like_cys_pep_sf"/>
</dbReference>
<feature type="domain" description="Transglutaminase-like" evidence="1">
    <location>
        <begin position="174"/>
        <end position="242"/>
    </location>
</feature>
<dbReference type="PANTHER" id="PTHR33490:SF1">
    <property type="entry name" value="SLL1233 PROTEIN"/>
    <property type="match status" value="1"/>
</dbReference>
<accession>A0A318QJ68</accession>
<proteinExistence type="predicted"/>
<dbReference type="OrthoDB" id="9804023at2"/>
<dbReference type="AlphaFoldDB" id="A0A318QJ68"/>